<feature type="transmembrane region" description="Helical" evidence="8">
    <location>
        <begin position="665"/>
        <end position="687"/>
    </location>
</feature>
<dbReference type="PANTHER" id="PTHR11388">
    <property type="entry name" value="ORGANIC ANION TRANSPORTER"/>
    <property type="match status" value="1"/>
</dbReference>
<feature type="transmembrane region" description="Helical" evidence="8">
    <location>
        <begin position="501"/>
        <end position="522"/>
    </location>
</feature>
<evidence type="ECO:0000313" key="13">
    <source>
        <dbReference type="RefSeq" id="XP_052126261.1"/>
    </source>
</evidence>
<comment type="similarity">
    <text evidence="2 8">Belongs to the organo anion transporter (TC 2.A.60) family.</text>
</comment>
<dbReference type="AlphaFoldDB" id="A0A6J1SH63"/>
<dbReference type="InterPro" id="IPR036058">
    <property type="entry name" value="Kazal_dom_sf"/>
</dbReference>
<evidence type="ECO:0000256" key="8">
    <source>
        <dbReference type="RuleBase" id="RU362056"/>
    </source>
</evidence>
<evidence type="ECO:0000313" key="12">
    <source>
        <dbReference type="RefSeq" id="XP_026280549.1"/>
    </source>
</evidence>
<dbReference type="GO" id="GO:0015347">
    <property type="term" value="F:sodium-independent organic anion transmembrane transporter activity"/>
    <property type="evidence" value="ECO:0007669"/>
    <property type="project" value="TreeGrafter"/>
</dbReference>
<organism evidence="11 12">
    <name type="scientific">Frankliniella occidentalis</name>
    <name type="common">Western flower thrips</name>
    <name type="synonym">Euthrips occidentalis</name>
    <dbReference type="NCBI Taxonomy" id="133901"/>
    <lineage>
        <taxon>Eukaryota</taxon>
        <taxon>Metazoa</taxon>
        <taxon>Ecdysozoa</taxon>
        <taxon>Arthropoda</taxon>
        <taxon>Hexapoda</taxon>
        <taxon>Insecta</taxon>
        <taxon>Pterygota</taxon>
        <taxon>Neoptera</taxon>
        <taxon>Paraneoptera</taxon>
        <taxon>Thysanoptera</taxon>
        <taxon>Terebrantia</taxon>
        <taxon>Thripoidea</taxon>
        <taxon>Thripidae</taxon>
        <taxon>Frankliniella</taxon>
    </lineage>
</organism>
<feature type="transmembrane region" description="Helical" evidence="8">
    <location>
        <begin position="325"/>
        <end position="352"/>
    </location>
</feature>
<dbReference type="RefSeq" id="XP_026280549.1">
    <property type="nucleotide sequence ID" value="XM_026424764.2"/>
</dbReference>
<gene>
    <name evidence="12 13" type="primary">LOC113207971</name>
</gene>
<keyword evidence="5 8" id="KW-1133">Transmembrane helix</keyword>
<dbReference type="CDD" id="cd17336">
    <property type="entry name" value="MFS_SLCO_OATP"/>
    <property type="match status" value="1"/>
</dbReference>
<dbReference type="Pfam" id="PF03137">
    <property type="entry name" value="OATP"/>
    <property type="match status" value="1"/>
</dbReference>
<dbReference type="SUPFAM" id="SSF103473">
    <property type="entry name" value="MFS general substrate transporter"/>
    <property type="match status" value="1"/>
</dbReference>
<dbReference type="PROSITE" id="PS51465">
    <property type="entry name" value="KAZAL_2"/>
    <property type="match status" value="1"/>
</dbReference>
<keyword evidence="7" id="KW-1015">Disulfide bond</keyword>
<protein>
    <recommendedName>
        <fullName evidence="8">Solute carrier organic anion transporter family member</fullName>
    </recommendedName>
</protein>
<feature type="transmembrane region" description="Helical" evidence="8">
    <location>
        <begin position="716"/>
        <end position="737"/>
    </location>
</feature>
<dbReference type="GO" id="GO:0043252">
    <property type="term" value="P:sodium-independent organic anion transport"/>
    <property type="evidence" value="ECO:0007669"/>
    <property type="project" value="TreeGrafter"/>
</dbReference>
<feature type="region of interest" description="Disordered" evidence="9">
    <location>
        <begin position="56"/>
        <end position="81"/>
    </location>
</feature>
<keyword evidence="8" id="KW-0406">Ion transport</keyword>
<dbReference type="InterPro" id="IPR036259">
    <property type="entry name" value="MFS_trans_sf"/>
</dbReference>
<keyword evidence="6 8" id="KW-0472">Membrane</keyword>
<dbReference type="RefSeq" id="XP_052126261.1">
    <property type="nucleotide sequence ID" value="XM_052270301.1"/>
</dbReference>
<dbReference type="GO" id="GO:0006811">
    <property type="term" value="P:monoatomic ion transport"/>
    <property type="evidence" value="ECO:0007669"/>
    <property type="project" value="UniProtKB-KW"/>
</dbReference>
<dbReference type="NCBIfam" id="TIGR00805">
    <property type="entry name" value="oat"/>
    <property type="match status" value="1"/>
</dbReference>
<evidence type="ECO:0000256" key="2">
    <source>
        <dbReference type="ARBA" id="ARBA00009657"/>
    </source>
</evidence>
<dbReference type="InterPro" id="IPR004156">
    <property type="entry name" value="OATP"/>
</dbReference>
<sequence length="773" mass="84480">MGRWRSLYSRASRDGGAADGNAAANDTTVVPNNSTPLQEHKNGNLEVAAITAPAVNGCGRKDKDTNGTWHGSGDGVSDPLNPVTTVVAEADDDDLDLEEMQCGLGPCAPRWLQIFASKQAFLATFCITWVLQGMYYTYFVSVITTIEKLFQIQSKTTGLIMSATEIGQIGSSLLLTYYGGQGHRPKWIAWGMVLFAVSSFTCSMPHFIFGKQMIQAMRDPVKTPVNQSETFVYGPNICRLEDNEHLGWPANGTSCADDNLPWTAQENKGKRCEEEEKQRQNGKITTIVLAIFFISLLGVGMGQTAVYTLGIPYIDDNVASRESPLYFAITIGVRILGPALGFILGSLCTRLYADLSVDPKITPEDPRWVGAWWLGLVLVSSMLMLASLAMFSFPKRLSTSRPAPRAVRREKKNPSLRDFPKAVKRLLHNDILMCRTASSVLHILPIAGIYTFLPKYLESQFRMPAHRAAFISGVGGILVMGLGIVISGVFILRVKPNARFVAAWIAFTALVYAVGMGVLMFIGCPMDDFAGLIPQEDGLPRFEPVCNRTCACDDAKFSPICGADGRTYFSACHAGCTNVSRDVTGMIEGFSDCRCMYSNASTPLHLVTGEFPAEASVGYCGLQCGNFIWYILLFSLFVFIHSTSEVGSMLLILRCVDPRDKAMALGLIQFAIGLFGNVPCPIVYGAVVDSACLVWETAYGKKGACWLYDASIFRMFYHGTTGAIMLCAFFVDLVVWYKSGSINFVDEQAPTPSQEEELNPITQGGKVRSETSV</sequence>
<feature type="transmembrane region" description="Helical" evidence="8">
    <location>
        <begin position="287"/>
        <end position="313"/>
    </location>
</feature>
<evidence type="ECO:0000256" key="7">
    <source>
        <dbReference type="ARBA" id="ARBA00023157"/>
    </source>
</evidence>
<feature type="transmembrane region" description="Helical" evidence="8">
    <location>
        <begin position="372"/>
        <end position="393"/>
    </location>
</feature>
<evidence type="ECO:0000256" key="3">
    <source>
        <dbReference type="ARBA" id="ARBA00022475"/>
    </source>
</evidence>
<dbReference type="SUPFAM" id="SSF100895">
    <property type="entry name" value="Kazal-type serine protease inhibitors"/>
    <property type="match status" value="1"/>
</dbReference>
<keyword evidence="4 8" id="KW-0812">Transmembrane</keyword>
<evidence type="ECO:0000256" key="1">
    <source>
        <dbReference type="ARBA" id="ARBA00004651"/>
    </source>
</evidence>
<keyword evidence="11" id="KW-1185">Reference proteome</keyword>
<accession>A0A6J1SH63</accession>
<dbReference type="Gene3D" id="3.30.60.30">
    <property type="match status" value="1"/>
</dbReference>
<keyword evidence="8" id="KW-0813">Transport</keyword>
<feature type="transmembrane region" description="Helical" evidence="8">
    <location>
        <begin position="627"/>
        <end position="653"/>
    </location>
</feature>
<evidence type="ECO:0000256" key="5">
    <source>
        <dbReference type="ARBA" id="ARBA00022989"/>
    </source>
</evidence>
<feature type="compositionally biased region" description="Polar residues" evidence="9">
    <location>
        <begin position="27"/>
        <end position="37"/>
    </location>
</feature>
<evidence type="ECO:0000256" key="6">
    <source>
        <dbReference type="ARBA" id="ARBA00023136"/>
    </source>
</evidence>
<comment type="caution">
    <text evidence="8">Lacks conserved residue(s) required for the propagation of feature annotation.</text>
</comment>
<evidence type="ECO:0000313" key="11">
    <source>
        <dbReference type="Proteomes" id="UP000504606"/>
    </source>
</evidence>
<reference evidence="12 13" key="1">
    <citation type="submission" date="2025-04" db="UniProtKB">
        <authorList>
            <consortium name="RefSeq"/>
        </authorList>
    </citation>
    <scope>IDENTIFICATION</scope>
    <source>
        <tissue evidence="12 13">Whole organism</tissue>
    </source>
</reference>
<dbReference type="CTD" id="39954"/>
<evidence type="ECO:0000259" key="10">
    <source>
        <dbReference type="PROSITE" id="PS51465"/>
    </source>
</evidence>
<evidence type="ECO:0000256" key="9">
    <source>
        <dbReference type="SAM" id="MobiDB-lite"/>
    </source>
</evidence>
<dbReference type="OrthoDB" id="5062115at2759"/>
<dbReference type="GeneID" id="113207971"/>
<feature type="region of interest" description="Disordered" evidence="9">
    <location>
        <begin position="1"/>
        <end position="39"/>
    </location>
</feature>
<feature type="transmembrane region" description="Helical" evidence="8">
    <location>
        <begin position="187"/>
        <end position="209"/>
    </location>
</feature>
<dbReference type="Proteomes" id="UP000504606">
    <property type="component" value="Unplaced"/>
</dbReference>
<feature type="domain" description="Kazal-like" evidence="10">
    <location>
        <begin position="540"/>
        <end position="594"/>
    </location>
</feature>
<feature type="region of interest" description="Disordered" evidence="9">
    <location>
        <begin position="749"/>
        <end position="773"/>
    </location>
</feature>
<feature type="transmembrane region" description="Helical" evidence="8">
    <location>
        <begin position="120"/>
        <end position="139"/>
    </location>
</feature>
<dbReference type="PANTHER" id="PTHR11388:SF159">
    <property type="entry name" value="SOLUTE CARRIER ORGANIC ANION TRANSPORTER FAMILY MEMBER 74D"/>
    <property type="match status" value="1"/>
</dbReference>
<feature type="transmembrane region" description="Helical" evidence="8">
    <location>
        <begin position="468"/>
        <end position="492"/>
    </location>
</feature>
<keyword evidence="3" id="KW-1003">Cell membrane</keyword>
<comment type="subcellular location">
    <subcellularLocation>
        <location evidence="1 8">Cell membrane</location>
        <topology evidence="1 8">Multi-pass membrane protein</topology>
    </subcellularLocation>
</comment>
<dbReference type="Gene3D" id="1.20.1250.20">
    <property type="entry name" value="MFS general substrate transporter like domains"/>
    <property type="match status" value="1"/>
</dbReference>
<evidence type="ECO:0000256" key="4">
    <source>
        <dbReference type="ARBA" id="ARBA00022692"/>
    </source>
</evidence>
<dbReference type="InterPro" id="IPR002350">
    <property type="entry name" value="Kazal_dom"/>
</dbReference>
<name>A0A6J1SH63_FRAOC</name>
<dbReference type="KEGG" id="foc:113207971"/>
<dbReference type="Pfam" id="PF07648">
    <property type="entry name" value="Kazal_2"/>
    <property type="match status" value="1"/>
</dbReference>
<dbReference type="GO" id="GO:0016323">
    <property type="term" value="C:basolateral plasma membrane"/>
    <property type="evidence" value="ECO:0007669"/>
    <property type="project" value="TreeGrafter"/>
</dbReference>
<proteinExistence type="inferred from homology"/>